<dbReference type="Gene3D" id="2.10.270.20">
    <property type="match status" value="1"/>
</dbReference>
<dbReference type="InterPro" id="IPR015914">
    <property type="entry name" value="PAPs_N"/>
</dbReference>
<feature type="region of interest" description="Disordered" evidence="4">
    <location>
        <begin position="170"/>
        <end position="189"/>
    </location>
</feature>
<feature type="repeat" description="Cell wall-binding" evidence="3">
    <location>
        <begin position="799"/>
        <end position="818"/>
    </location>
</feature>
<dbReference type="InterPro" id="IPR004843">
    <property type="entry name" value="Calcineurin-like_PHP"/>
</dbReference>
<feature type="domain" description="Calcineurin-like phosphoesterase" evidence="6">
    <location>
        <begin position="353"/>
        <end position="550"/>
    </location>
</feature>
<feature type="signal peptide" evidence="5">
    <location>
        <begin position="1"/>
        <end position="28"/>
    </location>
</feature>
<dbReference type="SUPFAM" id="SSF49363">
    <property type="entry name" value="Purple acid phosphatase, N-terminal domain"/>
    <property type="match status" value="1"/>
</dbReference>
<dbReference type="Gene3D" id="2.10.270.10">
    <property type="entry name" value="Cholin Binding"/>
    <property type="match status" value="2"/>
</dbReference>
<organism evidence="8 9">
    <name type="scientific">Lactonifactor longoviformis DSM 17459</name>
    <dbReference type="NCBI Taxonomy" id="1122155"/>
    <lineage>
        <taxon>Bacteria</taxon>
        <taxon>Bacillati</taxon>
        <taxon>Bacillota</taxon>
        <taxon>Clostridia</taxon>
        <taxon>Eubacteriales</taxon>
        <taxon>Clostridiaceae</taxon>
        <taxon>Lactonifactor</taxon>
    </lineage>
</organism>
<feature type="domain" description="Purple acid phosphatase N-terminal" evidence="7">
    <location>
        <begin position="251"/>
        <end position="340"/>
    </location>
</feature>
<evidence type="ECO:0000259" key="6">
    <source>
        <dbReference type="Pfam" id="PF00149"/>
    </source>
</evidence>
<dbReference type="Pfam" id="PF01473">
    <property type="entry name" value="Choline_bind_1"/>
    <property type="match status" value="4"/>
</dbReference>
<feature type="chain" id="PRO_5012454459" evidence="5">
    <location>
        <begin position="29"/>
        <end position="842"/>
    </location>
</feature>
<feature type="repeat" description="Cell wall-binding" evidence="3">
    <location>
        <begin position="739"/>
        <end position="758"/>
    </location>
</feature>
<feature type="repeat" description="Cell wall-binding" evidence="3">
    <location>
        <begin position="678"/>
        <end position="697"/>
    </location>
</feature>
<feature type="repeat" description="Cell wall-binding" evidence="3">
    <location>
        <begin position="779"/>
        <end position="798"/>
    </location>
</feature>
<gene>
    <name evidence="8" type="ORF">SAMN02745158_01155</name>
</gene>
<dbReference type="Gene3D" id="2.60.120.260">
    <property type="entry name" value="Galactose-binding domain-like"/>
    <property type="match status" value="1"/>
</dbReference>
<dbReference type="Proteomes" id="UP000184245">
    <property type="component" value="Unassembled WGS sequence"/>
</dbReference>
<evidence type="ECO:0000256" key="4">
    <source>
        <dbReference type="SAM" id="MobiDB-lite"/>
    </source>
</evidence>
<dbReference type="AlphaFoldDB" id="A0A1M4VCE8"/>
<dbReference type="GO" id="GO:0046872">
    <property type="term" value="F:metal ion binding"/>
    <property type="evidence" value="ECO:0007669"/>
    <property type="project" value="InterPro"/>
</dbReference>
<keyword evidence="2" id="KW-0677">Repeat</keyword>
<name>A0A1M4VCE8_9CLOT</name>
<dbReference type="STRING" id="1122155.SAMN02745158_01155"/>
<dbReference type="PANTHER" id="PTHR45867:SF3">
    <property type="entry name" value="ACID PHOSPHATASE TYPE 7"/>
    <property type="match status" value="1"/>
</dbReference>
<dbReference type="RefSeq" id="WP_072849810.1">
    <property type="nucleotide sequence ID" value="NZ_FQVI01000004.1"/>
</dbReference>
<feature type="repeat" description="Cell wall-binding" evidence="3">
    <location>
        <begin position="698"/>
        <end position="718"/>
    </location>
</feature>
<dbReference type="InterPro" id="IPR008963">
    <property type="entry name" value="Purple_acid_Pase-like_N"/>
</dbReference>
<evidence type="ECO:0000313" key="9">
    <source>
        <dbReference type="Proteomes" id="UP000184245"/>
    </source>
</evidence>
<keyword evidence="9" id="KW-1185">Reference proteome</keyword>
<keyword evidence="1 5" id="KW-0732">Signal</keyword>
<protein>
    <submittedName>
        <fullName evidence="8">Putative cell wall binding repeat-containing protein</fullName>
    </submittedName>
</protein>
<evidence type="ECO:0000256" key="2">
    <source>
        <dbReference type="ARBA" id="ARBA00022737"/>
    </source>
</evidence>
<dbReference type="Pfam" id="PF16656">
    <property type="entry name" value="Pur_ac_phosph_N"/>
    <property type="match status" value="1"/>
</dbReference>
<dbReference type="Pfam" id="PF00149">
    <property type="entry name" value="Metallophos"/>
    <property type="match status" value="1"/>
</dbReference>
<evidence type="ECO:0000256" key="5">
    <source>
        <dbReference type="SAM" id="SignalP"/>
    </source>
</evidence>
<accession>A0A1M4VCE8</accession>
<dbReference type="PANTHER" id="PTHR45867">
    <property type="entry name" value="PURPLE ACID PHOSPHATASE"/>
    <property type="match status" value="1"/>
</dbReference>
<dbReference type="EMBL" id="FQVI01000004">
    <property type="protein sequence ID" value="SHE66587.1"/>
    <property type="molecule type" value="Genomic_DNA"/>
</dbReference>
<dbReference type="OrthoDB" id="9809781at2"/>
<dbReference type="InterPro" id="IPR018337">
    <property type="entry name" value="Cell_wall/Cho-bd_repeat"/>
</dbReference>
<dbReference type="PROSITE" id="PS51170">
    <property type="entry name" value="CW"/>
    <property type="match status" value="7"/>
</dbReference>
<evidence type="ECO:0000259" key="7">
    <source>
        <dbReference type="Pfam" id="PF16656"/>
    </source>
</evidence>
<dbReference type="Gene3D" id="3.60.21.10">
    <property type="match status" value="1"/>
</dbReference>
<sequence>MKKRNAARWLSGVLAAAMVFGTAGSVLADTEEGAESAEENVSPYSGAGYAMDSAYEWKYFQNGDPADGTVAKDKWGQYNGWTRKYGTNAQDSSVYNDTDWETHAGSFDTLDGTLNSESQAYFFRGYFEVEDPSAIEGLHLTFDYKDAAIIYVNGQQLTSLNVPDVGYKTEDTGNGSHKDNLGYGSKDGDTENIRQADVTMRDISEMLVKGQNVIAVELHKTEADSQGYFKFGHLDLHPDTATLPDRDAVKAVSLTIGATPSELNLTWYSLATEGGQVQFAKKSDMTGDAFPEEKAETFEAVETLTQGKVYTSNQATVSGLEEDTEYVYRVGNNGIWSEQVYATKTKSSGDFSFIFAGDPQLGSSGDLDADKDGWRNTLNLIQQDPLFSEVSFIQNAGDHVEAGTSELQYDAYLANYDGSPVYSVPFATAVGNHDYKGTAYNTHFNLPNVSQLGDCGEGNANGDYYYVYNNSLFLVINSNNQSTAEHKEFMRNAINLNPGTDWKFVIFHHSIYSTASHAVDNDILSRRSTLAPVFKELGIDAVLMGHDHVYTRSYMMDGLEPMVEESTDENGEPISEITDPSGIVYITANSASGSKYYEFSSNLEGDYVAVKNQEHVPNISKIDVSENTFRITTYRTSDKSVVDEFTIHKTTNEKPITKTWENDGRGWRLKLSDGTYQTNSWAEINGIWYAFDEKGYMRTGWFLDTNGAWYYLSKSGAMATGWVKVGGTWYYLRESGAMATGWIQTGKTWYYLKDSGAMATGWLQDGGTWYYLKGSGAMATGWVQVGGTWYYLKGSGAMATGWIKLGTTWYYLKGDGAMVSGQSLKINGKMYRFDQSGACVNP</sequence>
<evidence type="ECO:0000256" key="1">
    <source>
        <dbReference type="ARBA" id="ARBA00022729"/>
    </source>
</evidence>
<dbReference type="GO" id="GO:0003993">
    <property type="term" value="F:acid phosphatase activity"/>
    <property type="evidence" value="ECO:0007669"/>
    <property type="project" value="InterPro"/>
</dbReference>
<evidence type="ECO:0000256" key="3">
    <source>
        <dbReference type="PROSITE-ProRule" id="PRU00591"/>
    </source>
</evidence>
<evidence type="ECO:0000313" key="8">
    <source>
        <dbReference type="EMBL" id="SHE66587.1"/>
    </source>
</evidence>
<dbReference type="Gene3D" id="2.60.40.380">
    <property type="entry name" value="Purple acid phosphatase-like, N-terminal"/>
    <property type="match status" value="1"/>
</dbReference>
<feature type="repeat" description="Cell wall-binding" evidence="3">
    <location>
        <begin position="759"/>
        <end position="778"/>
    </location>
</feature>
<dbReference type="SUPFAM" id="SSF69360">
    <property type="entry name" value="Cell wall binding repeat"/>
    <property type="match status" value="1"/>
</dbReference>
<feature type="repeat" description="Cell wall-binding" evidence="3">
    <location>
        <begin position="719"/>
        <end position="738"/>
    </location>
</feature>
<dbReference type="Pfam" id="PF19127">
    <property type="entry name" value="Choline_bind_3"/>
    <property type="match status" value="1"/>
</dbReference>
<reference evidence="8 9" key="1">
    <citation type="submission" date="2016-11" db="EMBL/GenBank/DDBJ databases">
        <authorList>
            <person name="Jaros S."/>
            <person name="Januszkiewicz K."/>
            <person name="Wedrychowicz H."/>
        </authorList>
    </citation>
    <scope>NUCLEOTIDE SEQUENCE [LARGE SCALE GENOMIC DNA]</scope>
    <source>
        <strain evidence="8 9">DSM 17459</strain>
    </source>
</reference>
<proteinExistence type="predicted"/>
<dbReference type="InterPro" id="IPR029052">
    <property type="entry name" value="Metallo-depent_PP-like"/>
</dbReference>
<dbReference type="SUPFAM" id="SSF56300">
    <property type="entry name" value="Metallo-dependent phosphatases"/>
    <property type="match status" value="1"/>
</dbReference>